<dbReference type="InterPro" id="IPR036942">
    <property type="entry name" value="Beta-barrel_TonB_sf"/>
</dbReference>
<dbReference type="Pfam" id="PF00593">
    <property type="entry name" value="TonB_dep_Rec_b-barrel"/>
    <property type="match status" value="1"/>
</dbReference>
<dbReference type="EMBL" id="AATQ01000012">
    <property type="protein sequence ID" value="EAU46698.1"/>
    <property type="molecule type" value="Genomic_DNA"/>
</dbReference>
<evidence type="ECO:0000259" key="13">
    <source>
        <dbReference type="Pfam" id="PF07715"/>
    </source>
</evidence>
<dbReference type="Gene3D" id="2.170.130.10">
    <property type="entry name" value="TonB-dependent receptor, plug domain"/>
    <property type="match status" value="1"/>
</dbReference>
<evidence type="ECO:0000256" key="5">
    <source>
        <dbReference type="ARBA" id="ARBA00022692"/>
    </source>
</evidence>
<evidence type="ECO:0000256" key="10">
    <source>
        <dbReference type="RuleBase" id="RU003357"/>
    </source>
</evidence>
<dbReference type="Proteomes" id="UP000006230">
    <property type="component" value="Unassembled WGS sequence"/>
</dbReference>
<dbReference type="RefSeq" id="WP_007796568.1">
    <property type="nucleotide sequence ID" value="NZ_DS022276.1"/>
</dbReference>
<evidence type="ECO:0000256" key="6">
    <source>
        <dbReference type="ARBA" id="ARBA00023077"/>
    </source>
</evidence>
<dbReference type="PANTHER" id="PTHR30069:SF41">
    <property type="entry name" value="HEME_HEMOPEXIN UTILIZATION PROTEIN C"/>
    <property type="match status" value="1"/>
</dbReference>
<evidence type="ECO:0000313" key="15">
    <source>
        <dbReference type="Proteomes" id="UP000006230"/>
    </source>
</evidence>
<dbReference type="HOGENOM" id="CLU_008287_19_4_5"/>
<dbReference type="InterPro" id="IPR000531">
    <property type="entry name" value="Beta-barrel_TonB"/>
</dbReference>
<feature type="chain" id="PRO_5004171912" evidence="11">
    <location>
        <begin position="23"/>
        <end position="641"/>
    </location>
</feature>
<evidence type="ECO:0000256" key="9">
    <source>
        <dbReference type="PROSITE-ProRule" id="PRU01360"/>
    </source>
</evidence>
<keyword evidence="6 10" id="KW-0798">TonB box</keyword>
<feature type="signal peptide" evidence="11">
    <location>
        <begin position="1"/>
        <end position="22"/>
    </location>
</feature>
<dbReference type="Gene3D" id="2.40.170.20">
    <property type="entry name" value="TonB-dependent receptor, beta-barrel domain"/>
    <property type="match status" value="1"/>
</dbReference>
<keyword evidence="5 9" id="KW-0812">Transmembrane</keyword>
<reference evidence="14 15" key="1">
    <citation type="journal article" date="2010" name="J. Bacteriol.">
        <title>Genome sequences of Pelagibaca bermudensis HTCC2601T and Maritimibacter alkaliphilus HTCC2654T, the type strains of two marine Roseobacter genera.</title>
        <authorList>
            <person name="Thrash J.C."/>
            <person name="Cho J.C."/>
            <person name="Ferriera S."/>
            <person name="Johnson J."/>
            <person name="Vergin K.L."/>
            <person name="Giovannoni S.J."/>
        </authorList>
    </citation>
    <scope>NUCLEOTIDE SEQUENCE [LARGE SCALE GENOMIC DNA]</scope>
    <source>
        <strain evidence="15">DSM 26914 / JCM 13377 / KCTC 12554 / HTCC2601</strain>
    </source>
</reference>
<comment type="similarity">
    <text evidence="2 9 10">Belongs to the TonB-dependent receptor family.</text>
</comment>
<dbReference type="GO" id="GO:0015344">
    <property type="term" value="F:siderophore uptake transmembrane transporter activity"/>
    <property type="evidence" value="ECO:0007669"/>
    <property type="project" value="TreeGrafter"/>
</dbReference>
<evidence type="ECO:0000256" key="1">
    <source>
        <dbReference type="ARBA" id="ARBA00004571"/>
    </source>
</evidence>
<proteinExistence type="inferred from homology"/>
<keyword evidence="4 9" id="KW-1134">Transmembrane beta strand</keyword>
<keyword evidence="15" id="KW-1185">Reference proteome</keyword>
<dbReference type="InterPro" id="IPR037066">
    <property type="entry name" value="Plug_dom_sf"/>
</dbReference>
<dbReference type="InterPro" id="IPR012910">
    <property type="entry name" value="Plug_dom"/>
</dbReference>
<dbReference type="AlphaFoldDB" id="Q0FR89"/>
<comment type="subcellular location">
    <subcellularLocation>
        <location evidence="1 9">Cell outer membrane</location>
        <topology evidence="1 9">Multi-pass membrane protein</topology>
    </subcellularLocation>
</comment>
<evidence type="ECO:0000313" key="14">
    <source>
        <dbReference type="EMBL" id="EAU46698.1"/>
    </source>
</evidence>
<dbReference type="PROSITE" id="PS52016">
    <property type="entry name" value="TONB_DEPENDENT_REC_3"/>
    <property type="match status" value="1"/>
</dbReference>
<keyword evidence="7 9" id="KW-0472">Membrane</keyword>
<dbReference type="STRING" id="314265.R2601_16295"/>
<evidence type="ECO:0000256" key="2">
    <source>
        <dbReference type="ARBA" id="ARBA00009810"/>
    </source>
</evidence>
<gene>
    <name evidence="14" type="ORF">R2601_16295</name>
</gene>
<accession>Q0FR89</accession>
<dbReference type="OrthoDB" id="9760494at2"/>
<keyword evidence="11" id="KW-0732">Signal</keyword>
<keyword evidence="3 9" id="KW-0813">Transport</keyword>
<evidence type="ECO:0000256" key="8">
    <source>
        <dbReference type="ARBA" id="ARBA00023237"/>
    </source>
</evidence>
<comment type="caution">
    <text evidence="14">The sequence shown here is derived from an EMBL/GenBank/DDBJ whole genome shotgun (WGS) entry which is preliminary data.</text>
</comment>
<organism evidence="14 15">
    <name type="scientific">Salipiger bermudensis (strain DSM 26914 / JCM 13377 / KCTC 12554 / HTCC2601)</name>
    <name type="common">Pelagibaca bermudensis</name>
    <dbReference type="NCBI Taxonomy" id="314265"/>
    <lineage>
        <taxon>Bacteria</taxon>
        <taxon>Pseudomonadati</taxon>
        <taxon>Pseudomonadota</taxon>
        <taxon>Alphaproteobacteria</taxon>
        <taxon>Rhodobacterales</taxon>
        <taxon>Roseobacteraceae</taxon>
        <taxon>Salipiger</taxon>
    </lineage>
</organism>
<dbReference type="PANTHER" id="PTHR30069">
    <property type="entry name" value="TONB-DEPENDENT OUTER MEMBRANE RECEPTOR"/>
    <property type="match status" value="1"/>
</dbReference>
<keyword evidence="14" id="KW-0675">Receptor</keyword>
<evidence type="ECO:0000256" key="11">
    <source>
        <dbReference type="SAM" id="SignalP"/>
    </source>
</evidence>
<feature type="domain" description="TonB-dependent receptor-like beta-barrel" evidence="12">
    <location>
        <begin position="269"/>
        <end position="604"/>
    </location>
</feature>
<feature type="domain" description="TonB-dependent receptor plug" evidence="13">
    <location>
        <begin position="47"/>
        <end position="143"/>
    </location>
</feature>
<sequence>MFSKSKGLLLLTTAFCAGTASAQDADSLFLGTLRIEGAAAQSLLGNTQITEEEIESRNPATVKDVFAGESSVTVSGGAAMAQKVMVNGIEESLLSVTIDGARQNKGAFHHTGNVLLDPSLLKSVEVSEGLAPADAGPGGLGGVLAYTTKDARDLLEPGDNFGGLATVTGGSNGSGLRGTATLFGAQGGFEWLLSTTHQEGDEYKDGDGDTIDGTAAELSDYMLKLAYTTETGKRLAFSASQTEDTGPRASQGGFIRADFAGLTSAARPTEIIDGYARRSSYTLSYTDEQPQGWLAPDLQLTYNEQEVDVGNNSGINTSLSGTAKNEFLLDNGTLTAGFDFFDESAEATEGASGEETNTNFGIFAQARQDLTDRLSVSYGARYDYQWFEGADGRKFEEGGFSGNAALDYVLTDTLSLNAGIASTWGGFALGEAALVNFRNDWTYDDFTPSRSNSARIGLRYENGPWAVSGAVFHTEINDITAVLPSGGDRGAQADLTSRGFDGSVSYTGESAFAKLNYTHANVELDDDTVGTTSYYLGRPVGSILTLEGGYDIQDNWRVGGTAEVAFENDATDPDLPGYEVLNLYTSYTPAAFDQLELRLDVRNVFDATYASRSSDGLDATGAVVPLTEPGRTFLVTAKMRF</sequence>
<dbReference type="GO" id="GO:0044718">
    <property type="term" value="P:siderophore transmembrane transport"/>
    <property type="evidence" value="ECO:0007669"/>
    <property type="project" value="TreeGrafter"/>
</dbReference>
<dbReference type="eggNOG" id="COG4771">
    <property type="taxonomic scope" value="Bacteria"/>
</dbReference>
<dbReference type="InterPro" id="IPR039426">
    <property type="entry name" value="TonB-dep_rcpt-like"/>
</dbReference>
<evidence type="ECO:0000256" key="7">
    <source>
        <dbReference type="ARBA" id="ARBA00023136"/>
    </source>
</evidence>
<protein>
    <submittedName>
        <fullName evidence="14">TonB dependent-iron siderophore receptor</fullName>
    </submittedName>
</protein>
<keyword evidence="8 9" id="KW-0998">Cell outer membrane</keyword>
<evidence type="ECO:0000256" key="3">
    <source>
        <dbReference type="ARBA" id="ARBA00022448"/>
    </source>
</evidence>
<name>Q0FR89_SALBH</name>
<dbReference type="GO" id="GO:0009279">
    <property type="term" value="C:cell outer membrane"/>
    <property type="evidence" value="ECO:0007669"/>
    <property type="project" value="UniProtKB-SubCell"/>
</dbReference>
<dbReference type="SUPFAM" id="SSF56935">
    <property type="entry name" value="Porins"/>
    <property type="match status" value="1"/>
</dbReference>
<evidence type="ECO:0000256" key="4">
    <source>
        <dbReference type="ARBA" id="ARBA00022452"/>
    </source>
</evidence>
<evidence type="ECO:0000259" key="12">
    <source>
        <dbReference type="Pfam" id="PF00593"/>
    </source>
</evidence>
<dbReference type="Pfam" id="PF07715">
    <property type="entry name" value="Plug"/>
    <property type="match status" value="1"/>
</dbReference>